<dbReference type="InterPro" id="IPR046461">
    <property type="entry name" value="TerL_ATPase"/>
</dbReference>
<dbReference type="Pfam" id="PF03354">
    <property type="entry name" value="TerL_ATPase"/>
    <property type="match status" value="1"/>
</dbReference>
<proteinExistence type="predicted"/>
<gene>
    <name evidence="3" type="ORF">Clopa_0337</name>
</gene>
<protein>
    <submittedName>
        <fullName evidence="3">Phage terminase-like protein, large subunit</fullName>
    </submittedName>
</protein>
<name>R4K4C8_CLOPA</name>
<dbReference type="STRING" id="86416.Clopa_0337"/>
<sequence length="552" mass="63680">MTNSKLIPEIQNYIDLVRSGKIEVCKEQLQLCDYIENCFEKENLFIDETLLHKYLSLQKYFPFKLVEWEVFCFTLHNCTYSKPGILRWPDLFILVGRGSGKNGYLAFEDFCLISEYNTVKKYYIDICANSEEQAKTSFEDVYDVMEENKAKLSKHFYWNKEVIINLKTKSRLMFRTSNAKTKDGGRPGKVDFDEYHQYEDYKSIQVFKTGLGKKKNPRTTITTTNGDVRDGPLDKLIARSERILNEQGSDNGLLPFICKLDDEKEVDNPQMWDKANPFLHYNEELFREIEKEYIDYKEDPISNSAFMTKRMNIPKGNKDAEVTSWENILATNQEIPDLTGGTCLAGIDYAKTTDFVVAGLLFKYKGKYYWISHTWVCKKCNDLGRIKVPLEEWSTEEGGNLLTFVDDVEVAPSIPAMWLAEQAQKYNITTLGMDNYRYTLLARALREVGFDTDKQGANNIKLTRPSNQMLIAPTINSLFVNHNIVWGDNPLMRWYTNNTCKKIEAHDNMSYGKIEPKSRKTDGFMAFIAAMCAGGVELEDSGETIDFGVYTY</sequence>
<accession>R4K4C8</accession>
<dbReference type="Gene3D" id="3.40.50.300">
    <property type="entry name" value="P-loop containing nucleotide triphosphate hydrolases"/>
    <property type="match status" value="1"/>
</dbReference>
<evidence type="ECO:0000313" key="3">
    <source>
        <dbReference type="EMBL" id="AGK95399.1"/>
    </source>
</evidence>
<dbReference type="Pfam" id="PF20441">
    <property type="entry name" value="TerL_nuclease"/>
    <property type="match status" value="1"/>
</dbReference>
<dbReference type="GO" id="GO:0004519">
    <property type="term" value="F:endonuclease activity"/>
    <property type="evidence" value="ECO:0007669"/>
    <property type="project" value="InterPro"/>
</dbReference>
<dbReference type="HOGENOM" id="CLU_026632_1_0_9"/>
<feature type="domain" description="Terminase large subunit-like ATPase" evidence="1">
    <location>
        <begin position="123"/>
        <end position="237"/>
    </location>
</feature>
<dbReference type="InterPro" id="IPR005021">
    <property type="entry name" value="Terminase_largesu-like"/>
</dbReference>
<evidence type="ECO:0000259" key="1">
    <source>
        <dbReference type="Pfam" id="PF03354"/>
    </source>
</evidence>
<dbReference type="EMBL" id="CP003261">
    <property type="protein sequence ID" value="AGK95399.1"/>
    <property type="molecule type" value="Genomic_DNA"/>
</dbReference>
<dbReference type="Proteomes" id="UP000013523">
    <property type="component" value="Chromosome"/>
</dbReference>
<dbReference type="RefSeq" id="WP_015613726.1">
    <property type="nucleotide sequence ID" value="NC_021182.1"/>
</dbReference>
<dbReference type="AlphaFoldDB" id="R4K4C8"/>
<feature type="domain" description="Terminase large subunit-like endonuclease" evidence="2">
    <location>
        <begin position="255"/>
        <end position="532"/>
    </location>
</feature>
<evidence type="ECO:0000259" key="2">
    <source>
        <dbReference type="Pfam" id="PF20441"/>
    </source>
</evidence>
<dbReference type="eggNOG" id="COG4626">
    <property type="taxonomic scope" value="Bacteria"/>
</dbReference>
<dbReference type="KEGG" id="cpas:Clopa_0337"/>
<reference evidence="3 4" key="1">
    <citation type="submission" date="2012-01" db="EMBL/GenBank/DDBJ databases">
        <title>Complete sequence of chromosome of Clostridium pasteurianum BC1.</title>
        <authorList>
            <consortium name="US DOE Joint Genome Institute"/>
            <person name="Lucas S."/>
            <person name="Han J."/>
            <person name="Lapidus A."/>
            <person name="Cheng J.-F."/>
            <person name="Goodwin L."/>
            <person name="Pitluck S."/>
            <person name="Peters L."/>
            <person name="Mikhailova N."/>
            <person name="Teshima H."/>
            <person name="Detter J.C."/>
            <person name="Han C."/>
            <person name="Tapia R."/>
            <person name="Land M."/>
            <person name="Hauser L."/>
            <person name="Kyrpides N."/>
            <person name="Ivanova N."/>
            <person name="Pagani I."/>
            <person name="Dunn J."/>
            <person name="Taghavi S."/>
            <person name="Francis A."/>
            <person name="van der Lelie D."/>
            <person name="Woyke T."/>
        </authorList>
    </citation>
    <scope>NUCLEOTIDE SEQUENCE [LARGE SCALE GENOMIC DNA]</scope>
    <source>
        <strain evidence="3 4">BC1</strain>
    </source>
</reference>
<evidence type="ECO:0000313" key="4">
    <source>
        <dbReference type="Proteomes" id="UP000013523"/>
    </source>
</evidence>
<keyword evidence="4" id="KW-1185">Reference proteome</keyword>
<dbReference type="PANTHER" id="PTHR41287">
    <property type="match status" value="1"/>
</dbReference>
<dbReference type="InterPro" id="IPR046462">
    <property type="entry name" value="TerL_nuclease"/>
</dbReference>
<dbReference type="PATRIC" id="fig|86416.3.peg.315"/>
<organism evidence="3 4">
    <name type="scientific">Clostridium pasteurianum BC1</name>
    <dbReference type="NCBI Taxonomy" id="86416"/>
    <lineage>
        <taxon>Bacteria</taxon>
        <taxon>Bacillati</taxon>
        <taxon>Bacillota</taxon>
        <taxon>Clostridia</taxon>
        <taxon>Eubacteriales</taxon>
        <taxon>Clostridiaceae</taxon>
        <taxon>Clostridium</taxon>
    </lineage>
</organism>
<dbReference type="PANTHER" id="PTHR41287:SF1">
    <property type="entry name" value="PROTEIN YMFN"/>
    <property type="match status" value="1"/>
</dbReference>
<dbReference type="InterPro" id="IPR027417">
    <property type="entry name" value="P-loop_NTPase"/>
</dbReference>